<dbReference type="Pfam" id="PF01494">
    <property type="entry name" value="FAD_binding_3"/>
    <property type="match status" value="1"/>
</dbReference>
<keyword evidence="1" id="KW-0285">Flavoprotein</keyword>
<proteinExistence type="predicted"/>
<evidence type="ECO:0000259" key="5">
    <source>
        <dbReference type="Pfam" id="PF01266"/>
    </source>
</evidence>
<feature type="domain" description="FAD-binding" evidence="6">
    <location>
        <begin position="326"/>
        <end position="400"/>
    </location>
</feature>
<evidence type="ECO:0000256" key="3">
    <source>
        <dbReference type="ARBA" id="ARBA00023002"/>
    </source>
</evidence>
<dbReference type="OrthoDB" id="3322136at2"/>
<gene>
    <name evidence="7" type="ORF">DFR70_101998</name>
</gene>
<dbReference type="PANTHER" id="PTHR47178:SF5">
    <property type="entry name" value="FAD-BINDING DOMAIN-CONTAINING PROTEIN"/>
    <property type="match status" value="1"/>
</dbReference>
<name>A0A318L0B0_9NOCA</name>
<organism evidence="7 8">
    <name type="scientific">Nocardia tenerifensis</name>
    <dbReference type="NCBI Taxonomy" id="228006"/>
    <lineage>
        <taxon>Bacteria</taxon>
        <taxon>Bacillati</taxon>
        <taxon>Actinomycetota</taxon>
        <taxon>Actinomycetes</taxon>
        <taxon>Mycobacteriales</taxon>
        <taxon>Nocardiaceae</taxon>
        <taxon>Nocardia</taxon>
    </lineage>
</organism>
<dbReference type="GO" id="GO:0071949">
    <property type="term" value="F:FAD binding"/>
    <property type="evidence" value="ECO:0007669"/>
    <property type="project" value="InterPro"/>
</dbReference>
<dbReference type="RefSeq" id="WP_040731231.1">
    <property type="nucleotide sequence ID" value="NZ_QJKF01000001.1"/>
</dbReference>
<keyword evidence="3" id="KW-0560">Oxidoreductase</keyword>
<dbReference type="Gene3D" id="3.50.50.60">
    <property type="entry name" value="FAD/NAD(P)-binding domain"/>
    <property type="match status" value="1"/>
</dbReference>
<dbReference type="GO" id="GO:0004497">
    <property type="term" value="F:monooxygenase activity"/>
    <property type="evidence" value="ECO:0007669"/>
    <property type="project" value="UniProtKB-KW"/>
</dbReference>
<evidence type="ECO:0000313" key="8">
    <source>
        <dbReference type="Proteomes" id="UP000247569"/>
    </source>
</evidence>
<reference evidence="7 8" key="1">
    <citation type="submission" date="2018-05" db="EMBL/GenBank/DDBJ databases">
        <title>Genomic Encyclopedia of Type Strains, Phase IV (KMG-IV): sequencing the most valuable type-strain genomes for metagenomic binning, comparative biology and taxonomic classification.</title>
        <authorList>
            <person name="Goeker M."/>
        </authorList>
    </citation>
    <scope>NUCLEOTIDE SEQUENCE [LARGE SCALE GENOMIC DNA]</scope>
    <source>
        <strain evidence="7 8">DSM 44704</strain>
    </source>
</reference>
<evidence type="ECO:0000313" key="7">
    <source>
        <dbReference type="EMBL" id="PXX71564.1"/>
    </source>
</evidence>
<dbReference type="InterPro" id="IPR006076">
    <property type="entry name" value="FAD-dep_OxRdtase"/>
</dbReference>
<comment type="caution">
    <text evidence="7">The sequence shown here is derived from an EMBL/GenBank/DDBJ whole genome shotgun (WGS) entry which is preliminary data.</text>
</comment>
<evidence type="ECO:0000256" key="4">
    <source>
        <dbReference type="ARBA" id="ARBA00023033"/>
    </source>
</evidence>
<dbReference type="PRINTS" id="PR00420">
    <property type="entry name" value="RNGMNOXGNASE"/>
</dbReference>
<keyword evidence="8" id="KW-1185">Reference proteome</keyword>
<dbReference type="Pfam" id="PF01266">
    <property type="entry name" value="DAO"/>
    <property type="match status" value="1"/>
</dbReference>
<evidence type="ECO:0000256" key="2">
    <source>
        <dbReference type="ARBA" id="ARBA00022827"/>
    </source>
</evidence>
<dbReference type="Proteomes" id="UP000247569">
    <property type="component" value="Unassembled WGS sequence"/>
</dbReference>
<dbReference type="AlphaFoldDB" id="A0A318L0B0"/>
<feature type="domain" description="FAD dependent oxidoreductase" evidence="5">
    <location>
        <begin position="15"/>
        <end position="51"/>
    </location>
</feature>
<dbReference type="InterPro" id="IPR002938">
    <property type="entry name" value="FAD-bd"/>
</dbReference>
<sequence length="455" mass="49553">MTLGANAFENTRPLKVLVIGAGVGGLCLAHGLARAGLEVAVYERDSDRREGRQGFWIGIDHDGSRALHRCLPPRLFDTFVASCALPIQFFTMYTERMHEVLGLDVPPGDDAVTSEKSVNRSTLRQVLLADLDGVHFGKQCTSYESTPTGVVAHFADGTTATGDVLVGADGSSSVIRAQYLPGAGLDDTGLWGITGKIPLTDGVRALLPPRVRDGVAIFAGPRGDSCVFHVVDLPWDAQGQPKPRVDDAQAELLRRWDGLRYDTTHDYIMFGFASAASSLPGDLLDMPGAPLYDLVQSRVSRWHPTLRALLATADPATCFPLNIRTSRPLTPWPSSAVTLIGDAVHTMTPGRGVGANTALRDAAALCDALIRVRNGETTVLEAISRYEAAMRDYANLAVERSRKRMNAQDPVYKPYIGRFVLASRRTGMRLVNRLPAVKRRMAEREREFRGAYRAT</sequence>
<accession>A0A318L0B0</accession>
<dbReference type="SUPFAM" id="SSF51905">
    <property type="entry name" value="FAD/NAD(P)-binding domain"/>
    <property type="match status" value="1"/>
</dbReference>
<evidence type="ECO:0000256" key="1">
    <source>
        <dbReference type="ARBA" id="ARBA00022630"/>
    </source>
</evidence>
<keyword evidence="4" id="KW-0503">Monooxygenase</keyword>
<dbReference type="InterPro" id="IPR036188">
    <property type="entry name" value="FAD/NAD-bd_sf"/>
</dbReference>
<keyword evidence="2" id="KW-0274">FAD</keyword>
<dbReference type="PANTHER" id="PTHR47178">
    <property type="entry name" value="MONOOXYGENASE, FAD-BINDING"/>
    <property type="match status" value="1"/>
</dbReference>
<evidence type="ECO:0000259" key="6">
    <source>
        <dbReference type="Pfam" id="PF01494"/>
    </source>
</evidence>
<dbReference type="EMBL" id="QJKF01000001">
    <property type="protein sequence ID" value="PXX71564.1"/>
    <property type="molecule type" value="Genomic_DNA"/>
</dbReference>
<protein>
    <submittedName>
        <fullName evidence="7">2-polyprenyl-6-methoxyphenol hydroxylase-like FAD-dependent oxidoreductase</fullName>
    </submittedName>
</protein>